<dbReference type="EMBL" id="MN739112">
    <property type="protein sequence ID" value="QHS89544.1"/>
    <property type="molecule type" value="Genomic_DNA"/>
</dbReference>
<organism evidence="2">
    <name type="scientific">viral metagenome</name>
    <dbReference type="NCBI Taxonomy" id="1070528"/>
    <lineage>
        <taxon>unclassified sequences</taxon>
        <taxon>metagenomes</taxon>
        <taxon>organismal metagenomes</taxon>
    </lineage>
</organism>
<sequence length="64" mass="7053">MTCNSTTGMNEMGNPCTAGGKRRSSRKAGRKNTLRKATGGKRRAARKVTRKGRKGTRKSRSSRR</sequence>
<feature type="region of interest" description="Disordered" evidence="1">
    <location>
        <begin position="1"/>
        <end position="64"/>
    </location>
</feature>
<evidence type="ECO:0000256" key="1">
    <source>
        <dbReference type="SAM" id="MobiDB-lite"/>
    </source>
</evidence>
<reference evidence="2" key="1">
    <citation type="journal article" date="2020" name="Nature">
        <title>Giant virus diversity and host interactions through global metagenomics.</title>
        <authorList>
            <person name="Schulz F."/>
            <person name="Roux S."/>
            <person name="Paez-Espino D."/>
            <person name="Jungbluth S."/>
            <person name="Walsh D.A."/>
            <person name="Denef V.J."/>
            <person name="McMahon K.D."/>
            <person name="Konstantinidis K.T."/>
            <person name="Eloe-Fadrosh E.A."/>
            <person name="Kyrpides N.C."/>
            <person name="Woyke T."/>
        </authorList>
    </citation>
    <scope>NUCLEOTIDE SEQUENCE</scope>
    <source>
        <strain evidence="2">GVMAG-M-3300010158-60</strain>
    </source>
</reference>
<evidence type="ECO:0000313" key="2">
    <source>
        <dbReference type="EMBL" id="QHS89544.1"/>
    </source>
</evidence>
<feature type="compositionally biased region" description="Basic residues" evidence="1">
    <location>
        <begin position="20"/>
        <end position="64"/>
    </location>
</feature>
<proteinExistence type="predicted"/>
<accession>A0A6C0BCL1</accession>
<name>A0A6C0BCL1_9ZZZZ</name>
<dbReference type="AlphaFoldDB" id="A0A6C0BCL1"/>
<protein>
    <submittedName>
        <fullName evidence="2">Uncharacterized protein</fullName>
    </submittedName>
</protein>